<dbReference type="SMART" id="SM00729">
    <property type="entry name" value="Elp3"/>
    <property type="match status" value="1"/>
</dbReference>
<dbReference type="InterPro" id="IPR006638">
    <property type="entry name" value="Elp3/MiaA/NifB-like_rSAM"/>
</dbReference>
<dbReference type="SFLD" id="SFLDG01084">
    <property type="entry name" value="Uncharacterised_Radical_SAM_Su"/>
    <property type="match status" value="1"/>
</dbReference>
<evidence type="ECO:0000256" key="3">
    <source>
        <dbReference type="ARBA" id="ARBA00023014"/>
    </source>
</evidence>
<name>U2G2J0_9GAMM</name>
<dbReference type="InterPro" id="IPR007197">
    <property type="entry name" value="rSAM"/>
</dbReference>
<feature type="domain" description="Radical SAM core" evidence="4">
    <location>
        <begin position="63"/>
        <end position="300"/>
    </location>
</feature>
<dbReference type="CDD" id="cd01335">
    <property type="entry name" value="Radical_SAM"/>
    <property type="match status" value="1"/>
</dbReference>
<evidence type="ECO:0000256" key="2">
    <source>
        <dbReference type="ARBA" id="ARBA00023004"/>
    </source>
</evidence>
<dbReference type="GO" id="GO:0003824">
    <property type="term" value="F:catalytic activity"/>
    <property type="evidence" value="ECO:0007669"/>
    <property type="project" value="InterPro"/>
</dbReference>
<gene>
    <name evidence="5" type="ORF">SSPSH_000518</name>
</gene>
<dbReference type="Pfam" id="PF04055">
    <property type="entry name" value="Radical_SAM"/>
    <property type="match status" value="1"/>
</dbReference>
<comment type="caution">
    <text evidence="5">The sequence shown here is derived from an EMBL/GenBank/DDBJ whole genome shotgun (WGS) entry which is preliminary data.</text>
</comment>
<dbReference type="NCBIfam" id="NF033668">
    <property type="entry name" value="rSAM_PA0069"/>
    <property type="match status" value="1"/>
</dbReference>
<dbReference type="SFLD" id="SFLDS00029">
    <property type="entry name" value="Radical_SAM"/>
    <property type="match status" value="1"/>
</dbReference>
<keyword evidence="1" id="KW-0479">Metal-binding</keyword>
<dbReference type="STRING" id="1033802.SSPSH_000518"/>
<evidence type="ECO:0000313" key="6">
    <source>
        <dbReference type="Proteomes" id="UP000006242"/>
    </source>
</evidence>
<keyword evidence="3" id="KW-0411">Iron-sulfur</keyword>
<protein>
    <submittedName>
        <fullName evidence="5">MoaA-nifB-pqqE family protein</fullName>
    </submittedName>
</protein>
<reference evidence="5 6" key="1">
    <citation type="journal article" date="2011" name="J. Bacteriol.">
        <title>Genome sequence of Salinisphaera shabanensis, a gammaproteobacterium from the harsh, variable environment of the brine-seawater interface of the Shaban Deep in the Red Sea.</title>
        <authorList>
            <person name="Antunes A."/>
            <person name="Alam I."/>
            <person name="Bajic V.B."/>
            <person name="Stingl U."/>
        </authorList>
    </citation>
    <scope>NUCLEOTIDE SEQUENCE [LARGE SCALE GENOMIC DNA]</scope>
    <source>
        <strain evidence="5 6">E1L3A</strain>
    </source>
</reference>
<evidence type="ECO:0000256" key="1">
    <source>
        <dbReference type="ARBA" id="ARBA00022723"/>
    </source>
</evidence>
<dbReference type="PANTHER" id="PTHR43432">
    <property type="entry name" value="SLR0285 PROTEIN"/>
    <property type="match status" value="1"/>
</dbReference>
<sequence length="361" mass="40119">MPHRPIYHKSRGALTNPVSRFASAHAEDFDDGWQTLDLEDIERPPTRLHHDPARRVISRNSSPDVPFDASINPYKGCSHGCIYCFARPTHEYIDHSAGLDFETEIYYKTDAAERFEAELRAPNYRCEPITLGANTDPYQPDEKQLGVTRSLLEVALRYNQPLSIITKGSLIDRDLDLLATLAEHNLVSVMMSLTSLDPAIKRSLEPRAAGPKQRLRSIRALADAGVPVGMLVAPVIPAITDHELEALIDQGAAAGAQTAGYVLLRLPHGIANLFREWLDTHYPQRAAHVMSLIQQMHGGRDYDSSWGTRMRGSGVYAQLIARRFELACRRAGIGARRRIALDSSRFCRPPATGDQGAFDFG</sequence>
<dbReference type="Gene3D" id="3.80.30.30">
    <property type="match status" value="1"/>
</dbReference>
<dbReference type="PROSITE" id="PS51918">
    <property type="entry name" value="RADICAL_SAM"/>
    <property type="match status" value="1"/>
</dbReference>
<reference evidence="5 6" key="2">
    <citation type="journal article" date="2013" name="PLoS ONE">
        <title>INDIGO - INtegrated Data Warehouse of MIcrobial GenOmes with Examples from the Red Sea Extremophiles.</title>
        <authorList>
            <person name="Alam I."/>
            <person name="Antunes A."/>
            <person name="Kamau A.A."/>
            <person name="Ba Alawi W."/>
            <person name="Kalkatawi M."/>
            <person name="Stingl U."/>
            <person name="Bajic V.B."/>
        </authorList>
    </citation>
    <scope>NUCLEOTIDE SEQUENCE [LARGE SCALE GENOMIC DNA]</scope>
    <source>
        <strain evidence="5 6">E1L3A</strain>
    </source>
</reference>
<dbReference type="GO" id="GO:0046872">
    <property type="term" value="F:metal ion binding"/>
    <property type="evidence" value="ECO:0007669"/>
    <property type="project" value="UniProtKB-KW"/>
</dbReference>
<dbReference type="OrthoDB" id="9785699at2"/>
<evidence type="ECO:0000259" key="4">
    <source>
        <dbReference type="PROSITE" id="PS51918"/>
    </source>
</evidence>
<dbReference type="eggNOG" id="COG1533">
    <property type="taxonomic scope" value="Bacteria"/>
</dbReference>
<proteinExistence type="predicted"/>
<organism evidence="5 6">
    <name type="scientific">Salinisphaera shabanensis E1L3A</name>
    <dbReference type="NCBI Taxonomy" id="1033802"/>
    <lineage>
        <taxon>Bacteria</taxon>
        <taxon>Pseudomonadati</taxon>
        <taxon>Pseudomonadota</taxon>
        <taxon>Gammaproteobacteria</taxon>
        <taxon>Salinisphaerales</taxon>
        <taxon>Salinisphaeraceae</taxon>
        <taxon>Salinisphaera</taxon>
    </lineage>
</organism>
<dbReference type="InterPro" id="IPR040086">
    <property type="entry name" value="MJ0683-like"/>
</dbReference>
<evidence type="ECO:0000313" key="5">
    <source>
        <dbReference type="EMBL" id="ERJ20408.1"/>
    </source>
</evidence>
<dbReference type="SUPFAM" id="SSF102114">
    <property type="entry name" value="Radical SAM enzymes"/>
    <property type="match status" value="1"/>
</dbReference>
<dbReference type="Proteomes" id="UP000006242">
    <property type="component" value="Unassembled WGS sequence"/>
</dbReference>
<dbReference type="InterPro" id="IPR058240">
    <property type="entry name" value="rSAM_sf"/>
</dbReference>
<dbReference type="AlphaFoldDB" id="U2G2J0"/>
<dbReference type="RefSeq" id="WP_006914193.1">
    <property type="nucleotide sequence ID" value="NZ_AFNV02000003.1"/>
</dbReference>
<dbReference type="EMBL" id="AFNV02000003">
    <property type="protein sequence ID" value="ERJ20408.1"/>
    <property type="molecule type" value="Genomic_DNA"/>
</dbReference>
<dbReference type="GO" id="GO:0051536">
    <property type="term" value="F:iron-sulfur cluster binding"/>
    <property type="evidence" value="ECO:0007669"/>
    <property type="project" value="UniProtKB-KW"/>
</dbReference>
<dbReference type="PANTHER" id="PTHR43432:SF3">
    <property type="entry name" value="SLR0285 PROTEIN"/>
    <property type="match status" value="1"/>
</dbReference>
<keyword evidence="2" id="KW-0408">Iron</keyword>
<keyword evidence="6" id="KW-1185">Reference proteome</keyword>
<accession>U2G2J0</accession>